<dbReference type="AlphaFoldDB" id="A0A8H8CM84"/>
<comment type="caution">
    <text evidence="2">The sequence shown here is derived from an EMBL/GenBank/DDBJ whole genome shotgun (WGS) entry which is preliminary data.</text>
</comment>
<proteinExistence type="predicted"/>
<evidence type="ECO:0000313" key="2">
    <source>
        <dbReference type="EMBL" id="KAG5169819.1"/>
    </source>
</evidence>
<name>A0A8H8CM84_PSICU</name>
<keyword evidence="1" id="KW-0812">Transmembrane</keyword>
<sequence>MIIESSALYSFVLLGQAVITAIPSFYLTTSVVNQIDSYWGLALIITPGMSAAILVARISVTDISQDHGLSASINHIPGMSVELVESALEGN</sequence>
<accession>A0A8H8CM84</accession>
<gene>
    <name evidence="2" type="ORF">JR316_004200</name>
</gene>
<feature type="transmembrane region" description="Helical" evidence="1">
    <location>
        <begin position="7"/>
        <end position="26"/>
    </location>
</feature>
<dbReference type="EMBL" id="JAFIQS010000004">
    <property type="protein sequence ID" value="KAG5169819.1"/>
    <property type="molecule type" value="Genomic_DNA"/>
</dbReference>
<keyword evidence="1" id="KW-0472">Membrane</keyword>
<keyword evidence="1" id="KW-1133">Transmembrane helix</keyword>
<evidence type="ECO:0000256" key="1">
    <source>
        <dbReference type="SAM" id="Phobius"/>
    </source>
</evidence>
<reference evidence="2" key="1">
    <citation type="submission" date="2021-02" db="EMBL/GenBank/DDBJ databases">
        <title>Psilocybe cubensis genome.</title>
        <authorList>
            <person name="Mckernan K.J."/>
            <person name="Crawford S."/>
            <person name="Trippe A."/>
            <person name="Kane L.T."/>
            <person name="Mclaughlin S."/>
        </authorList>
    </citation>
    <scope>NUCLEOTIDE SEQUENCE [LARGE SCALE GENOMIC DNA]</scope>
    <source>
        <strain evidence="2">MGC-MH-2018</strain>
    </source>
</reference>
<feature type="transmembrane region" description="Helical" evidence="1">
    <location>
        <begin position="38"/>
        <end position="60"/>
    </location>
</feature>
<protein>
    <submittedName>
        <fullName evidence="2">Uncharacterized protein</fullName>
    </submittedName>
</protein>
<organism evidence="2">
    <name type="scientific">Psilocybe cubensis</name>
    <name type="common">Psychedelic mushroom</name>
    <name type="synonym">Stropharia cubensis</name>
    <dbReference type="NCBI Taxonomy" id="181762"/>
    <lineage>
        <taxon>Eukaryota</taxon>
        <taxon>Fungi</taxon>
        <taxon>Dikarya</taxon>
        <taxon>Basidiomycota</taxon>
        <taxon>Agaricomycotina</taxon>
        <taxon>Agaricomycetes</taxon>
        <taxon>Agaricomycetidae</taxon>
        <taxon>Agaricales</taxon>
        <taxon>Agaricineae</taxon>
        <taxon>Strophariaceae</taxon>
        <taxon>Psilocybe</taxon>
    </lineage>
</organism>